<keyword evidence="3" id="KW-1185">Reference proteome</keyword>
<evidence type="ECO:0008006" key="4">
    <source>
        <dbReference type="Google" id="ProtNLM"/>
    </source>
</evidence>
<feature type="compositionally biased region" description="Polar residues" evidence="1">
    <location>
        <begin position="1"/>
        <end position="16"/>
    </location>
</feature>
<feature type="region of interest" description="Disordered" evidence="1">
    <location>
        <begin position="1"/>
        <end position="28"/>
    </location>
</feature>
<sequence>MQQQPQANCNDVQNEETLMLSKEDDTESNELLFESTIQEVNATGAVPLVSETPTTSRSTSRQEIRVERRRNATAGNEELHTKFLKASTTALQNLVTSTAAQPVQNDSTRNFYELLEIELRTIENHAVLRQLKQQILTLVYDQQQLQ</sequence>
<feature type="compositionally biased region" description="Low complexity" evidence="1">
    <location>
        <begin position="50"/>
        <end position="59"/>
    </location>
</feature>
<proteinExistence type="predicted"/>
<dbReference type="Proteomes" id="UP001458880">
    <property type="component" value="Unassembled WGS sequence"/>
</dbReference>
<dbReference type="AlphaFoldDB" id="A0AAW1M1J8"/>
<feature type="compositionally biased region" description="Basic and acidic residues" evidence="1">
    <location>
        <begin position="60"/>
        <end position="70"/>
    </location>
</feature>
<protein>
    <recommendedName>
        <fullName evidence="4">BESS domain-containing protein</fullName>
    </recommendedName>
</protein>
<comment type="caution">
    <text evidence="2">The sequence shown here is derived from an EMBL/GenBank/DDBJ whole genome shotgun (WGS) entry which is preliminary data.</text>
</comment>
<evidence type="ECO:0000313" key="3">
    <source>
        <dbReference type="Proteomes" id="UP001458880"/>
    </source>
</evidence>
<organism evidence="2 3">
    <name type="scientific">Popillia japonica</name>
    <name type="common">Japanese beetle</name>
    <dbReference type="NCBI Taxonomy" id="7064"/>
    <lineage>
        <taxon>Eukaryota</taxon>
        <taxon>Metazoa</taxon>
        <taxon>Ecdysozoa</taxon>
        <taxon>Arthropoda</taxon>
        <taxon>Hexapoda</taxon>
        <taxon>Insecta</taxon>
        <taxon>Pterygota</taxon>
        <taxon>Neoptera</taxon>
        <taxon>Endopterygota</taxon>
        <taxon>Coleoptera</taxon>
        <taxon>Polyphaga</taxon>
        <taxon>Scarabaeiformia</taxon>
        <taxon>Scarabaeidae</taxon>
        <taxon>Rutelinae</taxon>
        <taxon>Popillia</taxon>
    </lineage>
</organism>
<name>A0AAW1M1J8_POPJA</name>
<evidence type="ECO:0000313" key="2">
    <source>
        <dbReference type="EMBL" id="KAK9739097.1"/>
    </source>
</evidence>
<gene>
    <name evidence="2" type="ORF">QE152_g9301</name>
</gene>
<dbReference type="EMBL" id="JASPKY010000079">
    <property type="protein sequence ID" value="KAK9739097.1"/>
    <property type="molecule type" value="Genomic_DNA"/>
</dbReference>
<accession>A0AAW1M1J8</accession>
<reference evidence="2 3" key="1">
    <citation type="journal article" date="2024" name="BMC Genomics">
        <title>De novo assembly and annotation of Popillia japonica's genome with initial clues to its potential as an invasive pest.</title>
        <authorList>
            <person name="Cucini C."/>
            <person name="Boschi S."/>
            <person name="Funari R."/>
            <person name="Cardaioli E."/>
            <person name="Iannotti N."/>
            <person name="Marturano G."/>
            <person name="Paoli F."/>
            <person name="Bruttini M."/>
            <person name="Carapelli A."/>
            <person name="Frati F."/>
            <person name="Nardi F."/>
        </authorList>
    </citation>
    <scope>NUCLEOTIDE SEQUENCE [LARGE SCALE GENOMIC DNA]</scope>
    <source>
        <strain evidence="2">DMR45628</strain>
    </source>
</reference>
<feature type="region of interest" description="Disordered" evidence="1">
    <location>
        <begin position="43"/>
        <end position="76"/>
    </location>
</feature>
<evidence type="ECO:0000256" key="1">
    <source>
        <dbReference type="SAM" id="MobiDB-lite"/>
    </source>
</evidence>